<dbReference type="EMBL" id="OBDY01000004">
    <property type="protein sequence ID" value="SNY33876.1"/>
    <property type="molecule type" value="Genomic_DNA"/>
</dbReference>
<dbReference type="AlphaFoldDB" id="A0A285HGB5"/>
<organism evidence="2 3">
    <name type="scientific">Paractinoplanes atraurantiacus</name>
    <dbReference type="NCBI Taxonomy" id="1036182"/>
    <lineage>
        <taxon>Bacteria</taxon>
        <taxon>Bacillati</taxon>
        <taxon>Actinomycetota</taxon>
        <taxon>Actinomycetes</taxon>
        <taxon>Micromonosporales</taxon>
        <taxon>Micromonosporaceae</taxon>
        <taxon>Paractinoplanes</taxon>
    </lineage>
</organism>
<dbReference type="RefSeq" id="WP_218854389.1">
    <property type="nucleotide sequence ID" value="NZ_OBDY01000004.1"/>
</dbReference>
<evidence type="ECO:0000313" key="3">
    <source>
        <dbReference type="Proteomes" id="UP000219612"/>
    </source>
</evidence>
<name>A0A285HGB5_9ACTN</name>
<accession>A0A285HGB5</accession>
<gene>
    <name evidence="2" type="ORF">SAMN05421748_104199</name>
</gene>
<proteinExistence type="predicted"/>
<dbReference type="Pfam" id="PF09851">
    <property type="entry name" value="SHOCT"/>
    <property type="match status" value="1"/>
</dbReference>
<dbReference type="Proteomes" id="UP000219612">
    <property type="component" value="Unassembled WGS sequence"/>
</dbReference>
<protein>
    <submittedName>
        <fullName evidence="2">Short C-terminal domain-containing protein</fullName>
    </submittedName>
</protein>
<evidence type="ECO:0000259" key="1">
    <source>
        <dbReference type="Pfam" id="PF09851"/>
    </source>
</evidence>
<reference evidence="2 3" key="1">
    <citation type="submission" date="2017-09" db="EMBL/GenBank/DDBJ databases">
        <authorList>
            <person name="Ehlers B."/>
            <person name="Leendertz F.H."/>
        </authorList>
    </citation>
    <scope>NUCLEOTIDE SEQUENCE [LARGE SCALE GENOMIC DNA]</scope>
    <source>
        <strain evidence="2 3">CGMCC 4.6857</strain>
    </source>
</reference>
<dbReference type="InterPro" id="IPR018649">
    <property type="entry name" value="SHOCT"/>
</dbReference>
<evidence type="ECO:0000313" key="2">
    <source>
        <dbReference type="EMBL" id="SNY33876.1"/>
    </source>
</evidence>
<feature type="domain" description="SHOCT" evidence="1">
    <location>
        <begin position="132"/>
        <end position="159"/>
    </location>
</feature>
<sequence length="162" mass="16765">MAEWEELSTKDGVAGVMGQAAAKAALPGMIGRAVGAGLGAAMKSGHTVRVNWADGNQSIIELPEKLFMVFSVLLQGKQVVTEASAQPEEPLTPQPGVTDKILDLASSVIQRGKFAGPTAPPALAAPQTDVVAQIEKLASLHAAGILTDQEFASKKAELLGRL</sequence>
<keyword evidence="3" id="KW-1185">Reference proteome</keyword>